<dbReference type="InterPro" id="IPR040756">
    <property type="entry name" value="Peptidase_M61_N"/>
</dbReference>
<keyword evidence="3" id="KW-0031">Aminopeptidase</keyword>
<dbReference type="RefSeq" id="WP_012640643.1">
    <property type="nucleotide sequence ID" value="NC_011916.1"/>
</dbReference>
<dbReference type="PhylomeDB" id="A0A0H3CCH2"/>
<name>A0A0H3CCH2_CAUVN</name>
<dbReference type="InterPro" id="IPR024191">
    <property type="entry name" value="Peptidase_M61"/>
</dbReference>
<dbReference type="Gene3D" id="2.60.40.3650">
    <property type="match status" value="1"/>
</dbReference>
<dbReference type="PROSITE" id="PS50106">
    <property type="entry name" value="PDZ"/>
    <property type="match status" value="1"/>
</dbReference>
<dbReference type="EMBL" id="CP001340">
    <property type="protein sequence ID" value="ACL96611.1"/>
    <property type="molecule type" value="Genomic_DNA"/>
</dbReference>
<accession>A0A0H3CCH2</accession>
<evidence type="ECO:0000256" key="1">
    <source>
        <dbReference type="SAM" id="SignalP"/>
    </source>
</evidence>
<dbReference type="Pfam" id="PF17899">
    <property type="entry name" value="Peptidase_M61_N"/>
    <property type="match status" value="1"/>
</dbReference>
<dbReference type="SMART" id="SM00228">
    <property type="entry name" value="PDZ"/>
    <property type="match status" value="1"/>
</dbReference>
<dbReference type="RefSeq" id="YP_002518519.1">
    <property type="nucleotide sequence ID" value="NC_011916.1"/>
</dbReference>
<reference evidence="3 4" key="1">
    <citation type="journal article" date="2010" name="J. Bacteriol.">
        <title>The genetic basis of laboratory adaptation in Caulobacter crescentus.</title>
        <authorList>
            <person name="Marks M.E."/>
            <person name="Castro-Rojas C.M."/>
            <person name="Teiling C."/>
            <person name="Du L."/>
            <person name="Kapatral V."/>
            <person name="Walunas T.L."/>
            <person name="Crosson S."/>
        </authorList>
    </citation>
    <scope>NUCLEOTIDE SEQUENCE [LARGE SCALE GENOMIC DNA]</scope>
    <source>
        <strain evidence="4">NA1000 / CB15N</strain>
    </source>
</reference>
<dbReference type="Pfam" id="PF05299">
    <property type="entry name" value="Peptidase_M61"/>
    <property type="match status" value="1"/>
</dbReference>
<dbReference type="OrthoDB" id="9778516at2"/>
<dbReference type="Gene3D" id="1.10.390.10">
    <property type="entry name" value="Neutral Protease Domain 2"/>
    <property type="match status" value="1"/>
</dbReference>
<gene>
    <name evidence="3" type="ordered locus">CCNA_03146</name>
</gene>
<evidence type="ECO:0000313" key="3">
    <source>
        <dbReference type="EMBL" id="ACL96611.1"/>
    </source>
</evidence>
<feature type="signal peptide" evidence="1">
    <location>
        <begin position="1"/>
        <end position="24"/>
    </location>
</feature>
<keyword evidence="4" id="KW-1185">Reference proteome</keyword>
<evidence type="ECO:0000259" key="2">
    <source>
        <dbReference type="PROSITE" id="PS50106"/>
    </source>
</evidence>
<dbReference type="HOGENOM" id="CLU_435415_0_0_5"/>
<dbReference type="InterPro" id="IPR001478">
    <property type="entry name" value="PDZ"/>
</dbReference>
<organism evidence="3 4">
    <name type="scientific">Caulobacter vibrioides (strain NA1000 / CB15N)</name>
    <name type="common">Caulobacter crescentus</name>
    <dbReference type="NCBI Taxonomy" id="565050"/>
    <lineage>
        <taxon>Bacteria</taxon>
        <taxon>Pseudomonadati</taxon>
        <taxon>Pseudomonadota</taxon>
        <taxon>Alphaproteobacteria</taxon>
        <taxon>Caulobacterales</taxon>
        <taxon>Caulobacteraceae</taxon>
        <taxon>Caulobacter</taxon>
    </lineage>
</organism>
<keyword evidence="3" id="KW-0378">Hydrolase</keyword>
<dbReference type="GO" id="GO:0004177">
    <property type="term" value="F:aminopeptidase activity"/>
    <property type="evidence" value="ECO:0007669"/>
    <property type="project" value="UniProtKB-KW"/>
</dbReference>
<dbReference type="PIRSF" id="PIRSF016493">
    <property type="entry name" value="Glycyl_aminpptds"/>
    <property type="match status" value="1"/>
</dbReference>
<sequence>MGCFVKALFFSVSVLSLVATAALAQVPSPAPSQPMPESAAPTAPIPAPQDIPYAGTLKLAVDATDLDRKIWTATTTIPVSKAGAFTFLYPQWVPGGHSPRNELDRLAGLVVTANGKRIPWTRDVISVHAFHVDVPADVMEIQVSYQFLTAVESRIGRIQVTPEMLNLQWLQLALYPAGYYTRRIPIEASVKLPEGWKLATALETAKVEGQVTTFKPTTVETLVDSPIFAGKYFKSFDLDPTGPAPVRLNLVADSPELLEAKPEHIQVHKDLVQQAYKVFGSHHYDHYDFLVALSDKLGGIGLEHHRSSENRVTPKYFTEWDKSFVGRDLLSHEFAHSWNGKFRRAADLWTPNLNVPMRDSLMWVYEGQTQYWGNVLAARSGLLTKQQAMDSIAATAAAYDNRRGRDWRPVQDTTNDPIIANRRPQSWQSWQRSEDYYSEGMLVWLDADTVIREKTGGKKSLDDFAKAFFGVDNGSYVPRTYVFEDVVAALNGVVAHDWATFLKTRIEEVQPEAPLDGLERGGYKLVYTETPTEFMKAAETRSRGTALPYSLGLSVGSDGVISDVQWGGPAFKAGLTLGLTVVAVNGEQLDSDKLKAAVKAAAKPENPLVELLIKDGSRYRMVKIDYRGGLRYPRLERIAGAPDRLGDILTPRK</sequence>
<keyword evidence="3" id="KW-0645">Protease</keyword>
<dbReference type="AlphaFoldDB" id="A0A0H3CCH2"/>
<protein>
    <submittedName>
        <fullName evidence="3">M61 glycyl aminopeptidase</fullName>
        <ecNumber evidence="3">3.4.11.-</ecNumber>
    </submittedName>
</protein>
<dbReference type="PATRIC" id="fig|565050.3.peg.3071"/>
<dbReference type="SUPFAM" id="SSF50156">
    <property type="entry name" value="PDZ domain-like"/>
    <property type="match status" value="1"/>
</dbReference>
<keyword evidence="1" id="KW-0732">Signal</keyword>
<dbReference type="InterPro" id="IPR027268">
    <property type="entry name" value="Peptidase_M4/M1_CTD_sf"/>
</dbReference>
<dbReference type="GeneID" id="7330984"/>
<evidence type="ECO:0000313" key="4">
    <source>
        <dbReference type="Proteomes" id="UP000001364"/>
    </source>
</evidence>
<dbReference type="EC" id="3.4.11.-" evidence="3"/>
<dbReference type="KEGG" id="ccs:CCNA_03146"/>
<dbReference type="InterPro" id="IPR036034">
    <property type="entry name" value="PDZ_sf"/>
</dbReference>
<proteinExistence type="predicted"/>
<feature type="chain" id="PRO_5002605989" evidence="1">
    <location>
        <begin position="25"/>
        <end position="653"/>
    </location>
</feature>
<dbReference type="InterPro" id="IPR007963">
    <property type="entry name" value="Peptidase_M61_catalytic"/>
</dbReference>
<dbReference type="Gene3D" id="2.30.42.10">
    <property type="match status" value="1"/>
</dbReference>
<dbReference type="Proteomes" id="UP000001364">
    <property type="component" value="Chromosome"/>
</dbReference>
<feature type="domain" description="PDZ" evidence="2">
    <location>
        <begin position="535"/>
        <end position="616"/>
    </location>
</feature>